<evidence type="ECO:0000313" key="1">
    <source>
        <dbReference type="EMBL" id="CAG8743676.1"/>
    </source>
</evidence>
<evidence type="ECO:0000313" key="2">
    <source>
        <dbReference type="Proteomes" id="UP000789901"/>
    </source>
</evidence>
<reference evidence="1 2" key="1">
    <citation type="submission" date="2021-06" db="EMBL/GenBank/DDBJ databases">
        <authorList>
            <person name="Kallberg Y."/>
            <person name="Tangrot J."/>
            <person name="Rosling A."/>
        </authorList>
    </citation>
    <scope>NUCLEOTIDE SEQUENCE [LARGE SCALE GENOMIC DNA]</scope>
    <source>
        <strain evidence="1 2">120-4 pot B 10/14</strain>
    </source>
</reference>
<dbReference type="Proteomes" id="UP000789901">
    <property type="component" value="Unassembled WGS sequence"/>
</dbReference>
<keyword evidence="2" id="KW-1185">Reference proteome</keyword>
<name>A0ABN7V8X8_GIGMA</name>
<gene>
    <name evidence="1" type="ORF">GMARGA_LOCUS15646</name>
</gene>
<comment type="caution">
    <text evidence="1">The sequence shown here is derived from an EMBL/GenBank/DDBJ whole genome shotgun (WGS) entry which is preliminary data.</text>
</comment>
<dbReference type="EMBL" id="CAJVQB010010891">
    <property type="protein sequence ID" value="CAG8743676.1"/>
    <property type="molecule type" value="Genomic_DNA"/>
</dbReference>
<organism evidence="1 2">
    <name type="scientific">Gigaspora margarita</name>
    <dbReference type="NCBI Taxonomy" id="4874"/>
    <lineage>
        <taxon>Eukaryota</taxon>
        <taxon>Fungi</taxon>
        <taxon>Fungi incertae sedis</taxon>
        <taxon>Mucoromycota</taxon>
        <taxon>Glomeromycotina</taxon>
        <taxon>Glomeromycetes</taxon>
        <taxon>Diversisporales</taxon>
        <taxon>Gigasporaceae</taxon>
        <taxon>Gigaspora</taxon>
    </lineage>
</organism>
<protein>
    <submittedName>
        <fullName evidence="1">3118_t:CDS:1</fullName>
    </submittedName>
</protein>
<sequence>MALRGTLDEFQQYINLATYNVRELDEDQVSRAIAFECTKKQTSLLYCIYLKLQHTGSKKK</sequence>
<proteinExistence type="predicted"/>
<accession>A0ABN7V8X8</accession>